<comment type="subcellular location">
    <subcellularLocation>
        <location evidence="1">Membrane</location>
        <topology evidence="1">Multi-pass membrane protein</topology>
    </subcellularLocation>
</comment>
<feature type="transmembrane region" description="Helical" evidence="6">
    <location>
        <begin position="482"/>
        <end position="503"/>
    </location>
</feature>
<dbReference type="InterPro" id="IPR004840">
    <property type="entry name" value="Amino_acid_permease_CS"/>
</dbReference>
<feature type="transmembrane region" description="Helical" evidence="6">
    <location>
        <begin position="386"/>
        <end position="404"/>
    </location>
</feature>
<feature type="transmembrane region" description="Helical" evidence="6">
    <location>
        <begin position="126"/>
        <end position="149"/>
    </location>
</feature>
<evidence type="ECO:0000256" key="2">
    <source>
        <dbReference type="ARBA" id="ARBA00022448"/>
    </source>
</evidence>
<name>A0A6A6GCN7_9PEZI</name>
<feature type="transmembrane region" description="Helical" evidence="6">
    <location>
        <begin position="455"/>
        <end position="476"/>
    </location>
</feature>
<feature type="transmembrane region" description="Helical" evidence="6">
    <location>
        <begin position="201"/>
        <end position="221"/>
    </location>
</feature>
<keyword evidence="8" id="KW-1185">Reference proteome</keyword>
<dbReference type="InterPro" id="IPR002293">
    <property type="entry name" value="AA/rel_permease1"/>
</dbReference>
<dbReference type="GO" id="GO:0006865">
    <property type="term" value="P:amino acid transport"/>
    <property type="evidence" value="ECO:0007669"/>
    <property type="project" value="InterPro"/>
</dbReference>
<keyword evidence="2" id="KW-0813">Transport</keyword>
<feature type="transmembrane region" description="Helical" evidence="6">
    <location>
        <begin position="335"/>
        <end position="356"/>
    </location>
</feature>
<dbReference type="EMBL" id="ML992506">
    <property type="protein sequence ID" value="KAF2223471.1"/>
    <property type="molecule type" value="Genomic_DNA"/>
</dbReference>
<feature type="transmembrane region" description="Helical" evidence="6">
    <location>
        <begin position="410"/>
        <end position="434"/>
    </location>
</feature>
<keyword evidence="4 6" id="KW-1133">Transmembrane helix</keyword>
<proteinExistence type="predicted"/>
<dbReference type="Proteomes" id="UP000799538">
    <property type="component" value="Unassembled WGS sequence"/>
</dbReference>
<feature type="transmembrane region" description="Helical" evidence="6">
    <location>
        <begin position="83"/>
        <end position="105"/>
    </location>
</feature>
<dbReference type="PANTHER" id="PTHR45649">
    <property type="entry name" value="AMINO-ACID PERMEASE BAT1"/>
    <property type="match status" value="1"/>
</dbReference>
<organism evidence="7 8">
    <name type="scientific">Elsinoe ampelina</name>
    <dbReference type="NCBI Taxonomy" id="302913"/>
    <lineage>
        <taxon>Eukaryota</taxon>
        <taxon>Fungi</taxon>
        <taxon>Dikarya</taxon>
        <taxon>Ascomycota</taxon>
        <taxon>Pezizomycotina</taxon>
        <taxon>Dothideomycetes</taxon>
        <taxon>Dothideomycetidae</taxon>
        <taxon>Myriangiales</taxon>
        <taxon>Elsinoaceae</taxon>
        <taxon>Elsinoe</taxon>
    </lineage>
</organism>
<evidence type="ECO:0000256" key="5">
    <source>
        <dbReference type="ARBA" id="ARBA00023136"/>
    </source>
</evidence>
<evidence type="ECO:0000313" key="8">
    <source>
        <dbReference type="Proteomes" id="UP000799538"/>
    </source>
</evidence>
<feature type="transmembrane region" description="Helical" evidence="6">
    <location>
        <begin position="169"/>
        <end position="189"/>
    </location>
</feature>
<gene>
    <name evidence="7" type="ORF">BDZ85DRAFT_109914</name>
</gene>
<dbReference type="OrthoDB" id="3900342at2759"/>
<dbReference type="PANTHER" id="PTHR45649:SF27">
    <property type="entry name" value="CHOLINE TRANSPORTER (EUROFUNG)"/>
    <property type="match status" value="1"/>
</dbReference>
<protein>
    <submittedName>
        <fullName evidence="7">Putative choline transport protein</fullName>
    </submittedName>
</protein>
<dbReference type="Gene3D" id="1.20.1740.10">
    <property type="entry name" value="Amino acid/polyamine transporter I"/>
    <property type="match status" value="1"/>
</dbReference>
<dbReference type="Pfam" id="PF13520">
    <property type="entry name" value="AA_permease_2"/>
    <property type="match status" value="1"/>
</dbReference>
<evidence type="ECO:0000256" key="4">
    <source>
        <dbReference type="ARBA" id="ARBA00022989"/>
    </source>
</evidence>
<feature type="transmembrane region" description="Helical" evidence="6">
    <location>
        <begin position="282"/>
        <end position="305"/>
    </location>
</feature>
<evidence type="ECO:0000256" key="3">
    <source>
        <dbReference type="ARBA" id="ARBA00022692"/>
    </source>
</evidence>
<dbReference type="GO" id="GO:0016020">
    <property type="term" value="C:membrane"/>
    <property type="evidence" value="ECO:0007669"/>
    <property type="project" value="UniProtKB-SubCell"/>
</dbReference>
<dbReference type="GO" id="GO:0022857">
    <property type="term" value="F:transmembrane transporter activity"/>
    <property type="evidence" value="ECO:0007669"/>
    <property type="project" value="InterPro"/>
</dbReference>
<keyword evidence="5 6" id="KW-0472">Membrane</keyword>
<dbReference type="AlphaFoldDB" id="A0A6A6GCN7"/>
<dbReference type="PROSITE" id="PS00218">
    <property type="entry name" value="AMINO_ACID_PERMEASE_1"/>
    <property type="match status" value="1"/>
</dbReference>
<reference evidence="8" key="1">
    <citation type="journal article" date="2020" name="Stud. Mycol.">
        <title>101 Dothideomycetes genomes: A test case for predicting lifestyles and emergence of pathogens.</title>
        <authorList>
            <person name="Haridas S."/>
            <person name="Albert R."/>
            <person name="Binder M."/>
            <person name="Bloem J."/>
            <person name="LaButti K."/>
            <person name="Salamov A."/>
            <person name="Andreopoulos B."/>
            <person name="Baker S."/>
            <person name="Barry K."/>
            <person name="Bills G."/>
            <person name="Bluhm B."/>
            <person name="Cannon C."/>
            <person name="Castanera R."/>
            <person name="Culley D."/>
            <person name="Daum C."/>
            <person name="Ezra D."/>
            <person name="Gonzalez J."/>
            <person name="Henrissat B."/>
            <person name="Kuo A."/>
            <person name="Liang C."/>
            <person name="Lipzen A."/>
            <person name="Lutzoni F."/>
            <person name="Magnuson J."/>
            <person name="Mondo S."/>
            <person name="Nolan M."/>
            <person name="Ohm R."/>
            <person name="Pangilinan J."/>
            <person name="Park H.-J."/>
            <person name="Ramirez L."/>
            <person name="Alfaro M."/>
            <person name="Sun H."/>
            <person name="Tritt A."/>
            <person name="Yoshinaga Y."/>
            <person name="Zwiers L.-H."/>
            <person name="Turgeon B."/>
            <person name="Goodwin S."/>
            <person name="Spatafora J."/>
            <person name="Crous P."/>
            <person name="Grigoriev I."/>
        </authorList>
    </citation>
    <scope>NUCLEOTIDE SEQUENCE [LARGE SCALE GENOMIC DNA]</scope>
    <source>
        <strain evidence="8">CECT 20119</strain>
    </source>
</reference>
<evidence type="ECO:0000313" key="7">
    <source>
        <dbReference type="EMBL" id="KAF2223471.1"/>
    </source>
</evidence>
<evidence type="ECO:0000256" key="6">
    <source>
        <dbReference type="SAM" id="Phobius"/>
    </source>
</evidence>
<evidence type="ECO:0000256" key="1">
    <source>
        <dbReference type="ARBA" id="ARBA00004141"/>
    </source>
</evidence>
<keyword evidence="3 6" id="KW-0812">Transmembrane</keyword>
<accession>A0A6A6GCN7</accession>
<feature type="transmembrane region" description="Helical" evidence="6">
    <location>
        <begin position="44"/>
        <end position="63"/>
    </location>
</feature>
<dbReference type="PIRSF" id="PIRSF006060">
    <property type="entry name" value="AA_transporter"/>
    <property type="match status" value="1"/>
</dbReference>
<sequence length="528" mass="56891">MSVSDDEKKAPEGHHGALTYNKNEADEGVIINASGHKQELDRNFSLLSMCAVGIVTGNAWAALGGSISLALFNGGAPGVIYEFIAVSVFYWIITACLAELASAIPSSAGVYHWASVTGGRKWGKSLSWFAGWWNFFAWVFGAASLSSILANQVITMWMLFHPDYTPQPWNVFIVYVLVTWACTATVLFMNKQLPALNNVMLFLILAGVFITILVSAIMPSTTGSGYATNRAVWSDWQNGTGWPDGFAFVAGMLNGAFAVGTPDCCTHLAEELPRPRTNIPKAMGIQMATGFLTTICYIIAIFYSINDFAGVTDAGFPNPLGEVYRQATSSRGGSLGLLIVIFLPTLGTCIGAYITAGRMLYTLARDDATPFPAWTKQIHPRHRNPFNATLVCAVICTVLAAIQVGNTTAFAAFVGSFVVLTTASFVCAIGPHLLTGRKYVVPGPFWMPKAVATPLLAIANAYIVCFIVIFCFPAALPFDAATMNYVSVVISGITLFISIWWFVKSKSGYVSPTEQVMKSMGVVDVDDH</sequence>